<evidence type="ECO:0000313" key="9">
    <source>
        <dbReference type="Proteomes" id="UP000007635"/>
    </source>
</evidence>
<feature type="compositionally biased region" description="Low complexity" evidence="6">
    <location>
        <begin position="60"/>
        <end position="70"/>
    </location>
</feature>
<dbReference type="Pfam" id="PF04505">
    <property type="entry name" value="CD225"/>
    <property type="match status" value="1"/>
</dbReference>
<evidence type="ECO:0000256" key="4">
    <source>
        <dbReference type="ARBA" id="ARBA00022989"/>
    </source>
</evidence>
<reference evidence="8 9" key="1">
    <citation type="journal article" date="2021" name="G3 (Bethesda)">
        <title>Improved contiguity of the threespine stickleback genome using long-read sequencing.</title>
        <authorList>
            <person name="Nath S."/>
            <person name="Shaw D.E."/>
            <person name="White M.A."/>
        </authorList>
    </citation>
    <scope>NUCLEOTIDE SEQUENCE [LARGE SCALE GENOMIC DNA]</scope>
    <source>
        <strain evidence="8 9">Lake Benthic</strain>
    </source>
</reference>
<reference evidence="8" key="2">
    <citation type="submission" date="2025-08" db="UniProtKB">
        <authorList>
            <consortium name="Ensembl"/>
        </authorList>
    </citation>
    <scope>IDENTIFICATION</scope>
</reference>
<keyword evidence="9" id="KW-1185">Reference proteome</keyword>
<evidence type="ECO:0000256" key="5">
    <source>
        <dbReference type="ARBA" id="ARBA00023136"/>
    </source>
</evidence>
<evidence type="ECO:0000256" key="6">
    <source>
        <dbReference type="SAM" id="MobiDB-lite"/>
    </source>
</evidence>
<reference evidence="8" key="3">
    <citation type="submission" date="2025-09" db="UniProtKB">
        <authorList>
            <consortium name="Ensembl"/>
        </authorList>
    </citation>
    <scope>IDENTIFICATION</scope>
</reference>
<name>A0AAQ4QQZ8_GASAC</name>
<accession>A0AAQ4QQZ8</accession>
<proteinExistence type="inferred from homology"/>
<dbReference type="InterPro" id="IPR034607">
    <property type="entry name" value="CCDC127"/>
</dbReference>
<dbReference type="Proteomes" id="UP000007635">
    <property type="component" value="Chromosome XX"/>
</dbReference>
<keyword evidence="5 7" id="KW-0472">Membrane</keyword>
<dbReference type="PANTHER" id="PTHR31958">
    <property type="entry name" value="COILED-COIL DOMAIN-CONTAINING PROTEIN 127"/>
    <property type="match status" value="1"/>
</dbReference>
<evidence type="ECO:0008006" key="10">
    <source>
        <dbReference type="Google" id="ProtNLM"/>
    </source>
</evidence>
<dbReference type="GO" id="GO:0016020">
    <property type="term" value="C:membrane"/>
    <property type="evidence" value="ECO:0007669"/>
    <property type="project" value="UniProtKB-SubCell"/>
</dbReference>
<comment type="similarity">
    <text evidence="2">Belongs to the CD225/Dispanin family.</text>
</comment>
<evidence type="ECO:0000313" key="8">
    <source>
        <dbReference type="Ensembl" id="ENSGACP00000052753.1"/>
    </source>
</evidence>
<feature type="transmembrane region" description="Helical" evidence="7">
    <location>
        <begin position="110"/>
        <end position="134"/>
    </location>
</feature>
<dbReference type="PANTHER" id="PTHR31958:SF2">
    <property type="entry name" value="COILED-COIL DOMAIN-CONTAINING PROTEIN 127"/>
    <property type="match status" value="1"/>
</dbReference>
<sequence length="462" mass="52331">MDPSKSATAPPPEWAGEKSTMGHVPPPPYQDNPVMGYPQPGPGYPQPGPGYPQPGPGYPQQPQGYGPPAQYGGAFVQQQQQYPGSQQATVTVQPTVYVTRGPLAVPVNDYLCYSVFTLLCCCLPLGIAALIYSISTRESNHAGDQASAERSSRMAKILNNWCRTDASRGSLADYVSSSKCWERIQHRERLRAVSMNNLNDPPRWNIQPDPRGRGAGAGDGNQWNYALLVPMLGLAAFRWIWTRESQREIQKVKDQYNKDVSTLTSEMKAQYHDTLTERRRAAATLELELEKERQRVKGYKQAMISQSQQLMEERKHLSQERQSLEEEKQRQVKSGAAGAVLHHALERESDWHRRATTTLRELEGQLVDRQNAYCSPIQPRDQRLEMEKNMLLKVVKDPIGAELDLESDLKDIFKRDKTCADLLNMDKRKNGSLMWVYLRYWQLQVSLQKHKRAEEAILGGKV</sequence>
<dbReference type="InterPro" id="IPR007593">
    <property type="entry name" value="CD225/Dispanin_fam"/>
</dbReference>
<feature type="compositionally biased region" description="Pro residues" evidence="6">
    <location>
        <begin position="39"/>
        <end position="59"/>
    </location>
</feature>
<feature type="region of interest" description="Disordered" evidence="6">
    <location>
        <begin position="1"/>
        <end position="70"/>
    </location>
</feature>
<dbReference type="GeneTree" id="ENSGT00390000008818"/>
<feature type="region of interest" description="Disordered" evidence="6">
    <location>
        <begin position="308"/>
        <end position="336"/>
    </location>
</feature>
<keyword evidence="4 7" id="KW-1133">Transmembrane helix</keyword>
<dbReference type="SUPFAM" id="SSF81995">
    <property type="entry name" value="beta-sandwich domain of Sec23/24"/>
    <property type="match status" value="1"/>
</dbReference>
<organism evidence="8 9">
    <name type="scientific">Gasterosteus aculeatus aculeatus</name>
    <name type="common">three-spined stickleback</name>
    <dbReference type="NCBI Taxonomy" id="481459"/>
    <lineage>
        <taxon>Eukaryota</taxon>
        <taxon>Metazoa</taxon>
        <taxon>Chordata</taxon>
        <taxon>Craniata</taxon>
        <taxon>Vertebrata</taxon>
        <taxon>Euteleostomi</taxon>
        <taxon>Actinopterygii</taxon>
        <taxon>Neopterygii</taxon>
        <taxon>Teleostei</taxon>
        <taxon>Neoteleostei</taxon>
        <taxon>Acanthomorphata</taxon>
        <taxon>Eupercaria</taxon>
        <taxon>Perciformes</taxon>
        <taxon>Cottioidei</taxon>
        <taxon>Gasterosteales</taxon>
        <taxon>Gasterosteidae</taxon>
        <taxon>Gasterosteus</taxon>
    </lineage>
</organism>
<evidence type="ECO:0000256" key="2">
    <source>
        <dbReference type="ARBA" id="ARBA00006843"/>
    </source>
</evidence>
<comment type="subcellular location">
    <subcellularLocation>
        <location evidence="1">Membrane</location>
    </subcellularLocation>
</comment>
<protein>
    <recommendedName>
        <fullName evidence="10">Coiled-coil domain containing 127a</fullName>
    </recommendedName>
</protein>
<evidence type="ECO:0000256" key="1">
    <source>
        <dbReference type="ARBA" id="ARBA00004370"/>
    </source>
</evidence>
<evidence type="ECO:0000256" key="7">
    <source>
        <dbReference type="SAM" id="Phobius"/>
    </source>
</evidence>
<evidence type="ECO:0000256" key="3">
    <source>
        <dbReference type="ARBA" id="ARBA00022692"/>
    </source>
</evidence>
<keyword evidence="3 7" id="KW-0812">Transmembrane</keyword>
<dbReference type="Ensembl" id="ENSGACT00000064244.1">
    <property type="protein sequence ID" value="ENSGACP00000052753.1"/>
    <property type="gene ID" value="ENSGACG00000030090.1"/>
</dbReference>
<dbReference type="AlphaFoldDB" id="A0AAQ4QQZ8"/>
<feature type="compositionally biased region" description="Basic and acidic residues" evidence="6">
    <location>
        <begin position="311"/>
        <end position="330"/>
    </location>
</feature>